<dbReference type="AlphaFoldDB" id="A0ABD2YUC3"/>
<sequence>MLESSRLEKFQQKLGFQFTLSNSGSTILIFWSFNFSVKTLAMENQVVHLSVDYSSSLEPIFSSNVGAKCTVHEKRVVWDSLLTLLLNIFIVDSWGDFNEILKSSEHLCRSTPDLREMVEFNGRLAECSLLNIPY</sequence>
<gene>
    <name evidence="1" type="ORF">ACH5RR_029131</name>
</gene>
<reference evidence="1 2" key="1">
    <citation type="submission" date="2024-11" db="EMBL/GenBank/DDBJ databases">
        <title>A near-complete genome assembly of Cinchona calisaya.</title>
        <authorList>
            <person name="Lian D.C."/>
            <person name="Zhao X.W."/>
            <person name="Wei L."/>
        </authorList>
    </citation>
    <scope>NUCLEOTIDE SEQUENCE [LARGE SCALE GENOMIC DNA]</scope>
    <source>
        <tissue evidence="1">Nenye</tissue>
    </source>
</reference>
<comment type="caution">
    <text evidence="1">The sequence shown here is derived from an EMBL/GenBank/DDBJ whole genome shotgun (WGS) entry which is preliminary data.</text>
</comment>
<accession>A0ABD2YUC3</accession>
<evidence type="ECO:0000313" key="2">
    <source>
        <dbReference type="Proteomes" id="UP001630127"/>
    </source>
</evidence>
<protein>
    <submittedName>
        <fullName evidence="1">Uncharacterized protein</fullName>
    </submittedName>
</protein>
<evidence type="ECO:0000313" key="1">
    <source>
        <dbReference type="EMBL" id="KAL3509730.1"/>
    </source>
</evidence>
<dbReference type="EMBL" id="JBJUIK010000012">
    <property type="protein sequence ID" value="KAL3509730.1"/>
    <property type="molecule type" value="Genomic_DNA"/>
</dbReference>
<proteinExistence type="predicted"/>
<keyword evidence="2" id="KW-1185">Reference proteome</keyword>
<dbReference type="Proteomes" id="UP001630127">
    <property type="component" value="Unassembled WGS sequence"/>
</dbReference>
<name>A0ABD2YUC3_9GENT</name>
<organism evidence="1 2">
    <name type="scientific">Cinchona calisaya</name>
    <dbReference type="NCBI Taxonomy" id="153742"/>
    <lineage>
        <taxon>Eukaryota</taxon>
        <taxon>Viridiplantae</taxon>
        <taxon>Streptophyta</taxon>
        <taxon>Embryophyta</taxon>
        <taxon>Tracheophyta</taxon>
        <taxon>Spermatophyta</taxon>
        <taxon>Magnoliopsida</taxon>
        <taxon>eudicotyledons</taxon>
        <taxon>Gunneridae</taxon>
        <taxon>Pentapetalae</taxon>
        <taxon>asterids</taxon>
        <taxon>lamiids</taxon>
        <taxon>Gentianales</taxon>
        <taxon>Rubiaceae</taxon>
        <taxon>Cinchonoideae</taxon>
        <taxon>Cinchoneae</taxon>
        <taxon>Cinchona</taxon>
    </lineage>
</organism>